<feature type="domain" description="J" evidence="9">
    <location>
        <begin position="16"/>
        <end position="78"/>
    </location>
</feature>
<dbReference type="InterPro" id="IPR018253">
    <property type="entry name" value="DnaJ_domain_CS"/>
</dbReference>
<dbReference type="Gene3D" id="1.10.287.110">
    <property type="entry name" value="DnaJ domain"/>
    <property type="match status" value="1"/>
</dbReference>
<dbReference type="GO" id="GO:0031072">
    <property type="term" value="F:heat shock protein binding"/>
    <property type="evidence" value="ECO:0007669"/>
    <property type="project" value="InterPro"/>
</dbReference>
<dbReference type="PROSITE" id="PS51188">
    <property type="entry name" value="ZF_CR"/>
    <property type="match status" value="1"/>
</dbReference>
<dbReference type="Gene3D" id="2.10.230.10">
    <property type="entry name" value="Heat shock protein DnaJ, cysteine-rich domain"/>
    <property type="match status" value="1"/>
</dbReference>
<dbReference type="Proteomes" id="UP000177594">
    <property type="component" value="Unassembled WGS sequence"/>
</dbReference>
<accession>A0A1F8EF48</accession>
<feature type="domain" description="CR-type" evidence="10">
    <location>
        <begin position="156"/>
        <end position="238"/>
    </location>
</feature>
<dbReference type="InterPro" id="IPR001305">
    <property type="entry name" value="HSP_DnaJ_Cys-rich_dom"/>
</dbReference>
<evidence type="ECO:0000256" key="5">
    <source>
        <dbReference type="ARBA" id="ARBA00023186"/>
    </source>
</evidence>
<dbReference type="InterPro" id="IPR036410">
    <property type="entry name" value="HSP_DnaJ_Cys-rich_dom_sf"/>
</dbReference>
<dbReference type="FunFam" id="2.10.230.10:FF:000002">
    <property type="entry name" value="Molecular chaperone DnaJ"/>
    <property type="match status" value="1"/>
</dbReference>
<organism evidence="11 12">
    <name type="scientific">Candidatus Yanofskybacteria bacterium RIFCSPHIGHO2_01_FULL_39_8b</name>
    <dbReference type="NCBI Taxonomy" id="1802659"/>
    <lineage>
        <taxon>Bacteria</taxon>
        <taxon>Candidatus Yanofskyibacteriota</taxon>
    </lineage>
</organism>
<dbReference type="CDD" id="cd10719">
    <property type="entry name" value="DnaJ_zf"/>
    <property type="match status" value="1"/>
</dbReference>
<dbReference type="SUPFAM" id="SSF46565">
    <property type="entry name" value="Chaperone J-domain"/>
    <property type="match status" value="1"/>
</dbReference>
<dbReference type="GO" id="GO:0051082">
    <property type="term" value="F:unfolded protein binding"/>
    <property type="evidence" value="ECO:0007669"/>
    <property type="project" value="InterPro"/>
</dbReference>
<dbReference type="GO" id="GO:0042026">
    <property type="term" value="P:protein refolding"/>
    <property type="evidence" value="ECO:0007669"/>
    <property type="project" value="TreeGrafter"/>
</dbReference>
<comment type="caution">
    <text evidence="11">The sequence shown here is derived from an EMBL/GenBank/DDBJ whole genome shotgun (WGS) entry which is preliminary data.</text>
</comment>
<dbReference type="CDD" id="cd06257">
    <property type="entry name" value="DnaJ"/>
    <property type="match status" value="1"/>
</dbReference>
<name>A0A1F8EF48_9BACT</name>
<dbReference type="PROSITE" id="PS00636">
    <property type="entry name" value="DNAJ_1"/>
    <property type="match status" value="1"/>
</dbReference>
<evidence type="ECO:0000256" key="1">
    <source>
        <dbReference type="ARBA" id="ARBA00022723"/>
    </source>
</evidence>
<proteinExistence type="inferred from homology"/>
<dbReference type="Gene3D" id="2.60.260.20">
    <property type="entry name" value="Urease metallochaperone UreE, N-terminal domain"/>
    <property type="match status" value="1"/>
</dbReference>
<evidence type="ECO:0000256" key="2">
    <source>
        <dbReference type="ARBA" id="ARBA00022737"/>
    </source>
</evidence>
<keyword evidence="2" id="KW-0677">Repeat</keyword>
<evidence type="ECO:0000259" key="10">
    <source>
        <dbReference type="PROSITE" id="PS51188"/>
    </source>
</evidence>
<evidence type="ECO:0000256" key="8">
    <source>
        <dbReference type="PROSITE-ProRule" id="PRU00546"/>
    </source>
</evidence>
<gene>
    <name evidence="11" type="ORF">A2817_02985</name>
</gene>
<evidence type="ECO:0000256" key="7">
    <source>
        <dbReference type="ARBA" id="ARBA00067609"/>
    </source>
</evidence>
<keyword evidence="5" id="KW-0143">Chaperone</keyword>
<dbReference type="Pfam" id="PF00684">
    <property type="entry name" value="DnaJ_CXXCXGXG"/>
    <property type="match status" value="1"/>
</dbReference>
<dbReference type="Pfam" id="PF00226">
    <property type="entry name" value="DnaJ"/>
    <property type="match status" value="1"/>
</dbReference>
<evidence type="ECO:0000313" key="11">
    <source>
        <dbReference type="EMBL" id="OGM99450.1"/>
    </source>
</evidence>
<dbReference type="PROSITE" id="PS50076">
    <property type="entry name" value="DNAJ_2"/>
    <property type="match status" value="1"/>
</dbReference>
<dbReference type="SMART" id="SM00271">
    <property type="entry name" value="DnaJ"/>
    <property type="match status" value="1"/>
</dbReference>
<feature type="zinc finger region" description="CR-type" evidence="8">
    <location>
        <begin position="156"/>
        <end position="238"/>
    </location>
</feature>
<evidence type="ECO:0000256" key="3">
    <source>
        <dbReference type="ARBA" id="ARBA00022771"/>
    </source>
</evidence>
<dbReference type="InterPro" id="IPR001623">
    <property type="entry name" value="DnaJ_domain"/>
</dbReference>
<dbReference type="GO" id="GO:0005737">
    <property type="term" value="C:cytoplasm"/>
    <property type="evidence" value="ECO:0007669"/>
    <property type="project" value="TreeGrafter"/>
</dbReference>
<evidence type="ECO:0000313" key="12">
    <source>
        <dbReference type="Proteomes" id="UP000177594"/>
    </source>
</evidence>
<dbReference type="SUPFAM" id="SSF57938">
    <property type="entry name" value="DnaJ/Hsp40 cysteine-rich domain"/>
    <property type="match status" value="1"/>
</dbReference>
<dbReference type="PANTHER" id="PTHR43096:SF52">
    <property type="entry name" value="DNAJ HOMOLOG 1, MITOCHONDRIAL-RELATED"/>
    <property type="match status" value="1"/>
</dbReference>
<comment type="similarity">
    <text evidence="6">Belongs to the DnaJ family.</text>
</comment>
<dbReference type="GO" id="GO:0008270">
    <property type="term" value="F:zinc ion binding"/>
    <property type="evidence" value="ECO:0007669"/>
    <property type="project" value="UniProtKB-KW"/>
</dbReference>
<sequence length="280" mass="31054">MIENYKLKIDNFLNKDYYTTLGVSRTASPDDIKKAYRKMAHQYHPDKQGGNEEKFKEVNEAYQVLSDSKKRESYDNFGYAYNDGFQGGQGGGEYADFSDIFGGFRGGGRGGGFEDIFEAFSDMMGGGGYARPSYQEESRKGEDIYMEARVSKKDLGTTKIFEYNILDKCDDCGGNGAEKGYKIINCGNCGGTGQVRQTSRSAFGVFTRIGVCPKCKGKRRMPEKECHICSGSGRMKANKKIEIRIPEDLDRGYTIVIPKGGNAGKEGQPFGDLVIQLTIR</sequence>
<dbReference type="EMBL" id="MGIZ01000019">
    <property type="protein sequence ID" value="OGM99450.1"/>
    <property type="molecule type" value="Genomic_DNA"/>
</dbReference>
<dbReference type="InterPro" id="IPR008971">
    <property type="entry name" value="HSP40/DnaJ_pept-bd"/>
</dbReference>
<keyword evidence="4 8" id="KW-0862">Zinc</keyword>
<keyword evidence="1 8" id="KW-0479">Metal-binding</keyword>
<dbReference type="AlphaFoldDB" id="A0A1F8EF48"/>
<dbReference type="InterPro" id="IPR036869">
    <property type="entry name" value="J_dom_sf"/>
</dbReference>
<dbReference type="PANTHER" id="PTHR43096">
    <property type="entry name" value="DNAJ HOMOLOG 1, MITOCHONDRIAL-RELATED"/>
    <property type="match status" value="1"/>
</dbReference>
<dbReference type="PRINTS" id="PR00625">
    <property type="entry name" value="JDOMAIN"/>
</dbReference>
<evidence type="ECO:0000256" key="6">
    <source>
        <dbReference type="ARBA" id="ARBA00061004"/>
    </source>
</evidence>
<evidence type="ECO:0000259" key="9">
    <source>
        <dbReference type="PROSITE" id="PS50076"/>
    </source>
</evidence>
<dbReference type="SUPFAM" id="SSF49493">
    <property type="entry name" value="HSP40/DnaJ peptide-binding domain"/>
    <property type="match status" value="1"/>
</dbReference>
<evidence type="ECO:0000256" key="4">
    <source>
        <dbReference type="ARBA" id="ARBA00022833"/>
    </source>
</evidence>
<reference evidence="11 12" key="1">
    <citation type="journal article" date="2016" name="Nat. Commun.">
        <title>Thousands of microbial genomes shed light on interconnected biogeochemical processes in an aquifer system.</title>
        <authorList>
            <person name="Anantharaman K."/>
            <person name="Brown C.T."/>
            <person name="Hug L.A."/>
            <person name="Sharon I."/>
            <person name="Castelle C.J."/>
            <person name="Probst A.J."/>
            <person name="Thomas B.C."/>
            <person name="Singh A."/>
            <person name="Wilkins M.J."/>
            <person name="Karaoz U."/>
            <person name="Brodie E.L."/>
            <person name="Williams K.H."/>
            <person name="Hubbard S.S."/>
            <person name="Banfield J.F."/>
        </authorList>
    </citation>
    <scope>NUCLEOTIDE SEQUENCE [LARGE SCALE GENOMIC DNA]</scope>
</reference>
<keyword evidence="3 8" id="KW-0863">Zinc-finger</keyword>
<protein>
    <recommendedName>
        <fullName evidence="7">Chaperone protein DnaJ</fullName>
    </recommendedName>
</protein>